<organism evidence="1 2">
    <name type="scientific">Candidatus Methylacidiphilum fumarolicum</name>
    <dbReference type="NCBI Taxonomy" id="591154"/>
    <lineage>
        <taxon>Bacteria</taxon>
        <taxon>Pseudomonadati</taxon>
        <taxon>Verrucomicrobiota</taxon>
        <taxon>Methylacidiphilae</taxon>
        <taxon>Methylacidiphilales</taxon>
        <taxon>Methylacidiphilaceae</taxon>
        <taxon>Methylacidiphilum (ex Ratnadevi et al. 2023)</taxon>
    </lineage>
</organism>
<evidence type="ECO:0000313" key="2">
    <source>
        <dbReference type="Proteomes" id="UP001161497"/>
    </source>
</evidence>
<protein>
    <submittedName>
        <fullName evidence="1">Uncharacterized protein</fullName>
    </submittedName>
</protein>
<gene>
    <name evidence="1" type="ORF">MFUM_0209</name>
</gene>
<proteinExistence type="predicted"/>
<reference evidence="1" key="1">
    <citation type="submission" date="2023-03" db="EMBL/GenBank/DDBJ databases">
        <authorList>
            <person name="Cremers G."/>
            <person name="Picone N."/>
        </authorList>
    </citation>
    <scope>NUCLEOTIDE SEQUENCE</scope>
    <source>
        <strain evidence="1">Sample_alias</strain>
    </source>
</reference>
<sequence>MNKDKDAASKIVNDLFGKNPATWYHGRKEIQFCIVCIGYPACLI</sequence>
<dbReference type="EMBL" id="OX458932">
    <property type="protein sequence ID" value="CAI9084612.1"/>
    <property type="molecule type" value="Genomic_DNA"/>
</dbReference>
<evidence type="ECO:0000313" key="1">
    <source>
        <dbReference type="EMBL" id="CAI9084612.1"/>
    </source>
</evidence>
<keyword evidence="2" id="KW-1185">Reference proteome</keyword>
<accession>A0ABN8XFZ6</accession>
<name>A0ABN8XFZ6_9BACT</name>
<dbReference type="Proteomes" id="UP001161497">
    <property type="component" value="Chromosome"/>
</dbReference>